<gene>
    <name evidence="2" type="ORF">LA66_03835</name>
</gene>
<feature type="chain" id="PRO_5002063033" evidence="1">
    <location>
        <begin position="24"/>
        <end position="161"/>
    </location>
</feature>
<dbReference type="PANTHER" id="PTHR36302:SF1">
    <property type="entry name" value="COPPER CHAPERONE PCU(A)C"/>
    <property type="match status" value="1"/>
</dbReference>
<protein>
    <submittedName>
        <fullName evidence="2">Membrane protein</fullName>
    </submittedName>
</protein>
<dbReference type="EMBL" id="JRFJ01000001">
    <property type="protein sequence ID" value="KHJ55773.1"/>
    <property type="molecule type" value="Genomic_DNA"/>
</dbReference>
<dbReference type="SUPFAM" id="SSF110087">
    <property type="entry name" value="DR1885-like metal-binding protein"/>
    <property type="match status" value="1"/>
</dbReference>
<dbReference type="OrthoDB" id="9796962at2"/>
<dbReference type="InterPro" id="IPR036182">
    <property type="entry name" value="PCuAC_sf"/>
</dbReference>
<proteinExistence type="predicted"/>
<dbReference type="Proteomes" id="UP000030826">
    <property type="component" value="Unassembled WGS sequence"/>
</dbReference>
<accession>A0A0B1Q4J4</accession>
<dbReference type="InterPro" id="IPR007410">
    <property type="entry name" value="LpqE-like"/>
</dbReference>
<dbReference type="PANTHER" id="PTHR36302">
    <property type="entry name" value="BLR7088 PROTEIN"/>
    <property type="match status" value="1"/>
</dbReference>
<evidence type="ECO:0000313" key="2">
    <source>
        <dbReference type="EMBL" id="KHJ55773.1"/>
    </source>
</evidence>
<keyword evidence="1" id="KW-0732">Signal</keyword>
<name>A0A0B1Q4J4_9HYPH</name>
<dbReference type="Pfam" id="PF04314">
    <property type="entry name" value="PCuAC"/>
    <property type="match status" value="1"/>
</dbReference>
<dbReference type="RefSeq" id="WP_039188824.1">
    <property type="nucleotide sequence ID" value="NZ_JAQRFV010000001.1"/>
</dbReference>
<evidence type="ECO:0000256" key="1">
    <source>
        <dbReference type="SAM" id="SignalP"/>
    </source>
</evidence>
<dbReference type="InterPro" id="IPR058248">
    <property type="entry name" value="Lxx211020-like"/>
</dbReference>
<dbReference type="AlphaFoldDB" id="A0A0B1Q4J4"/>
<organism evidence="2 3">
    <name type="scientific">Aureimonas altamirensis</name>
    <dbReference type="NCBI Taxonomy" id="370622"/>
    <lineage>
        <taxon>Bacteria</taxon>
        <taxon>Pseudomonadati</taxon>
        <taxon>Pseudomonadota</taxon>
        <taxon>Alphaproteobacteria</taxon>
        <taxon>Hyphomicrobiales</taxon>
        <taxon>Aurantimonadaceae</taxon>
        <taxon>Aureimonas</taxon>
    </lineage>
</organism>
<sequence>MFRHAFAALTLAASILALAPASAHDYTAGSLHIDHPWSRATPPTANVGAGYMTIQNKGSEADRLVGASTPAAQTVEIHFMEMANGVMKMRAVPEGLEIPAGGEAALAPGGYHLMLIGLEKPFAEGEKVPLELQFEKAGTVSVDLAVGPIGGGSGPSGHGGH</sequence>
<evidence type="ECO:0000313" key="3">
    <source>
        <dbReference type="Proteomes" id="UP000030826"/>
    </source>
</evidence>
<comment type="caution">
    <text evidence="2">The sequence shown here is derived from an EMBL/GenBank/DDBJ whole genome shotgun (WGS) entry which is preliminary data.</text>
</comment>
<feature type="signal peptide" evidence="1">
    <location>
        <begin position="1"/>
        <end position="23"/>
    </location>
</feature>
<dbReference type="Gene3D" id="2.60.40.1890">
    <property type="entry name" value="PCu(A)C copper chaperone"/>
    <property type="match status" value="1"/>
</dbReference>
<reference evidence="2 3" key="1">
    <citation type="submission" date="2014-09" db="EMBL/GenBank/DDBJ databases">
        <title>Isolation and characterization of Aurantimonas altamirensis ON-56566 from clinical sample following a dog bite.</title>
        <authorList>
            <person name="Eshaghi A."/>
            <person name="Li A."/>
            <person name="Shahinas D."/>
            <person name="Bahn P."/>
            <person name="Kus J.V."/>
            <person name="Patel S.N."/>
        </authorList>
    </citation>
    <scope>NUCLEOTIDE SEQUENCE [LARGE SCALE GENOMIC DNA]</scope>
    <source>
        <strain evidence="2 3">ON-56566</strain>
    </source>
</reference>
<dbReference type="STRING" id="370622.LA66_03835"/>